<dbReference type="Proteomes" id="UP000710432">
    <property type="component" value="Unassembled WGS sequence"/>
</dbReference>
<dbReference type="InterPro" id="IPR002655">
    <property type="entry name" value="Acyl-CoA_oxidase_C"/>
</dbReference>
<dbReference type="FunFam" id="2.40.110.10:FF:000019">
    <property type="entry name" value="Acyl-coenzyme A oxidase"/>
    <property type="match status" value="1"/>
</dbReference>
<keyword evidence="3 6" id="KW-0285">Flavoprotein</keyword>
<dbReference type="SUPFAM" id="SSF47203">
    <property type="entry name" value="Acyl-CoA dehydrogenase C-terminal domain-like"/>
    <property type="match status" value="2"/>
</dbReference>
<dbReference type="Pfam" id="PF02770">
    <property type="entry name" value="Acyl-CoA_dh_M"/>
    <property type="match status" value="1"/>
</dbReference>
<evidence type="ECO:0000313" key="12">
    <source>
        <dbReference type="EMBL" id="KAH0503336.1"/>
    </source>
</evidence>
<feature type="domain" description="Acyl-CoA oxidase C-terminal" evidence="9">
    <location>
        <begin position="577"/>
        <end position="717"/>
    </location>
</feature>
<dbReference type="InterPro" id="IPR006091">
    <property type="entry name" value="Acyl-CoA_Oxase/DH_mid-dom"/>
</dbReference>
<evidence type="ECO:0000259" key="11">
    <source>
        <dbReference type="Pfam" id="PF22924"/>
    </source>
</evidence>
<evidence type="ECO:0000313" key="13">
    <source>
        <dbReference type="Proteomes" id="UP000710432"/>
    </source>
</evidence>
<dbReference type="Gene3D" id="1.20.140.10">
    <property type="entry name" value="Butyryl-CoA Dehydrogenase, subunit A, domain 3"/>
    <property type="match status" value="2"/>
</dbReference>
<protein>
    <recommendedName>
        <fullName evidence="6">Acyl-coenzyme A oxidase</fullName>
    </recommendedName>
</protein>
<evidence type="ECO:0000256" key="4">
    <source>
        <dbReference type="ARBA" id="ARBA00022827"/>
    </source>
</evidence>
<feature type="binding site" evidence="8">
    <location>
        <position position="193"/>
    </location>
    <ligand>
        <name>FAD</name>
        <dbReference type="ChEBI" id="CHEBI:57692"/>
    </ligand>
</feature>
<accession>A0A8J6FZZ0</accession>
<dbReference type="InterPro" id="IPR055060">
    <property type="entry name" value="ACOX_C_alpha1"/>
</dbReference>
<keyword evidence="4 6" id="KW-0274">FAD</keyword>
<evidence type="ECO:0000259" key="9">
    <source>
        <dbReference type="Pfam" id="PF01756"/>
    </source>
</evidence>
<feature type="binding site" evidence="8">
    <location>
        <position position="154"/>
    </location>
    <ligand>
        <name>FAD</name>
        <dbReference type="ChEBI" id="CHEBI:57692"/>
    </ligand>
</feature>
<sequence>MERTPDLGLGDSSLHRYLDGEFWTLKNEMRRALGSSPLFQPSCPLSLQLLMAVPFPVAATPLRMVLLPSLPVTSVTHSTKVKDQIQEERRKNFISRSLALGEVVCIVDPATCVKCGVSSFLFGSTILNLGSSEHVIKWYQQLKELKYTGMFAMTEKGHGSNVRQIQTEATFDLDSQEFVIDTPCEDAQKMYIGNAMDGNCAAVFAQLIIEGKSQGPHCFIVPIRDEHGNLYPGVTAIDMMHKEGLNGVDNGILMFNKVRIPRENLLDKFGSVTPDGQYYSPIQNKSTRFNAMLAVLTSSRLAVAFNAMGTMKLGLTIAIRYSHRVAAWSLALTQIGLAVASFFSSHLEKGASMHLLSMKELGEKGAVRAEPQVIAPPGTGRDMALVIVSLCAGGSVAPVVADAESRRQFGPKSKEEVRIIEHQMQALRLMSHLATALALTFTSRHAAFVLDENIFQGRELINSRSLQALMAGLKAYSTWETISCLQDCRECTGGMGYMMENRISGLKCDTDVFVTFEGDNVVMLQVVARELLAQYNKRYKKNPVLGLIQNWTATASDNLRTSFLAFNTDTVGHLTFLLKAVNFRESVLQRSLVSRIYHKVVTKKGDFFSAWNSCMHHITLLSLAHIHRVALEQLALAVRRCPDREDQALLMKFCLLYGMKLVFQERGWYLEHKYLTPKASMRIRAQLLDLCESVKDDALKVISAFNIPHTNLHAPIAGIPNPRAAWAFYPAPTPTLVREGARSQLSKL</sequence>
<name>A0A8J6FZZ0_MICOH</name>
<dbReference type="GO" id="GO:0003997">
    <property type="term" value="F:acyl-CoA oxidase activity"/>
    <property type="evidence" value="ECO:0007669"/>
    <property type="project" value="InterPro"/>
</dbReference>
<organism evidence="12 13">
    <name type="scientific">Microtus ochrogaster</name>
    <name type="common">Prairie vole</name>
    <dbReference type="NCBI Taxonomy" id="79684"/>
    <lineage>
        <taxon>Eukaryota</taxon>
        <taxon>Metazoa</taxon>
        <taxon>Chordata</taxon>
        <taxon>Craniata</taxon>
        <taxon>Vertebrata</taxon>
        <taxon>Euteleostomi</taxon>
        <taxon>Mammalia</taxon>
        <taxon>Eutheria</taxon>
        <taxon>Euarchontoglires</taxon>
        <taxon>Glires</taxon>
        <taxon>Rodentia</taxon>
        <taxon>Myomorpha</taxon>
        <taxon>Muroidea</taxon>
        <taxon>Cricetidae</taxon>
        <taxon>Arvicolinae</taxon>
        <taxon>Microtus</taxon>
    </lineage>
</organism>
<dbReference type="InterPro" id="IPR012258">
    <property type="entry name" value="Acyl-CoA_oxidase"/>
</dbReference>
<dbReference type="Pfam" id="PF01756">
    <property type="entry name" value="ACOX"/>
    <property type="match status" value="1"/>
</dbReference>
<dbReference type="Gene3D" id="2.40.110.10">
    <property type="entry name" value="Butyryl-CoA Dehydrogenase, subunit A, domain 2"/>
    <property type="match status" value="1"/>
</dbReference>
<reference evidence="12" key="1">
    <citation type="submission" date="2020-03" db="EMBL/GenBank/DDBJ databases">
        <title>Studies in the Genomics of Life Span.</title>
        <authorList>
            <person name="Glass D."/>
        </authorList>
    </citation>
    <scope>NUCLEOTIDE SEQUENCE</scope>
    <source>
        <strain evidence="12">LTLLF</strain>
        <tissue evidence="12">Muscle</tissue>
    </source>
</reference>
<dbReference type="FunFam" id="1.20.140.10:FF:000033">
    <property type="entry name" value="Acyl-coenzyme A oxidase"/>
    <property type="match status" value="1"/>
</dbReference>
<feature type="domain" description="Acyl-CoA oxidase C-alpha1" evidence="11">
    <location>
        <begin position="405"/>
        <end position="532"/>
    </location>
</feature>
<evidence type="ECO:0000256" key="7">
    <source>
        <dbReference type="PIRSR" id="PIRSR000168-1"/>
    </source>
</evidence>
<dbReference type="Pfam" id="PF22924">
    <property type="entry name" value="ACOX_C_alpha1"/>
    <property type="match status" value="1"/>
</dbReference>
<feature type="domain" description="Acyl-CoA oxidase/dehydrogenase middle" evidence="10">
    <location>
        <begin position="151"/>
        <end position="258"/>
    </location>
</feature>
<gene>
    <name evidence="12" type="ORF">LTLLF_189080</name>
</gene>
<comment type="caution">
    <text evidence="12">The sequence shown here is derived from an EMBL/GenBank/DDBJ whole genome shotgun (WGS) entry which is preliminary data.</text>
</comment>
<dbReference type="PIRSF" id="PIRSF000168">
    <property type="entry name" value="Acyl-CoA_oxidase"/>
    <property type="match status" value="1"/>
</dbReference>
<dbReference type="GO" id="GO:0055088">
    <property type="term" value="P:lipid homeostasis"/>
    <property type="evidence" value="ECO:0007669"/>
    <property type="project" value="TreeGrafter"/>
</dbReference>
<dbReference type="AlphaFoldDB" id="A0A8J6FZZ0"/>
<proteinExistence type="inferred from homology"/>
<dbReference type="GO" id="GO:0033540">
    <property type="term" value="P:fatty acid beta-oxidation using acyl-CoA oxidase"/>
    <property type="evidence" value="ECO:0007669"/>
    <property type="project" value="TreeGrafter"/>
</dbReference>
<feature type="active site" description="Proton acceptor" evidence="7">
    <location>
        <position position="517"/>
    </location>
</feature>
<comment type="similarity">
    <text evidence="2 6">Belongs to the acyl-CoA oxidase family.</text>
</comment>
<dbReference type="EMBL" id="JAATJU010025599">
    <property type="protein sequence ID" value="KAH0503336.1"/>
    <property type="molecule type" value="Genomic_DNA"/>
</dbReference>
<evidence type="ECO:0000256" key="2">
    <source>
        <dbReference type="ARBA" id="ARBA00006288"/>
    </source>
</evidence>
<dbReference type="GO" id="GO:0005777">
    <property type="term" value="C:peroxisome"/>
    <property type="evidence" value="ECO:0007669"/>
    <property type="project" value="InterPro"/>
</dbReference>
<evidence type="ECO:0000256" key="8">
    <source>
        <dbReference type="PIRSR" id="PIRSR000168-2"/>
    </source>
</evidence>
<dbReference type="PANTHER" id="PTHR10909">
    <property type="entry name" value="ELECTRON TRANSPORT OXIDOREDUCTASE"/>
    <property type="match status" value="1"/>
</dbReference>
<dbReference type="InterPro" id="IPR036250">
    <property type="entry name" value="AcylCo_DH-like_C"/>
</dbReference>
<comment type="cofactor">
    <cofactor evidence="1">
        <name>FAD</name>
        <dbReference type="ChEBI" id="CHEBI:57692"/>
    </cofactor>
</comment>
<keyword evidence="5" id="KW-0560">Oxidoreductase</keyword>
<evidence type="ECO:0000256" key="5">
    <source>
        <dbReference type="ARBA" id="ARBA00023002"/>
    </source>
</evidence>
<evidence type="ECO:0000256" key="1">
    <source>
        <dbReference type="ARBA" id="ARBA00001974"/>
    </source>
</evidence>
<evidence type="ECO:0000259" key="10">
    <source>
        <dbReference type="Pfam" id="PF02770"/>
    </source>
</evidence>
<evidence type="ECO:0000256" key="3">
    <source>
        <dbReference type="ARBA" id="ARBA00022630"/>
    </source>
</evidence>
<dbReference type="InterPro" id="IPR009100">
    <property type="entry name" value="AcylCoA_DH/oxidase_NM_dom_sf"/>
</dbReference>
<dbReference type="FunFam" id="1.20.140.10:FF:000034">
    <property type="entry name" value="Acyl-coenzyme A oxidase"/>
    <property type="match status" value="1"/>
</dbReference>
<dbReference type="InterPro" id="IPR046373">
    <property type="entry name" value="Acyl-CoA_Oxase/DH_mid-dom_sf"/>
</dbReference>
<dbReference type="PANTHER" id="PTHR10909:SF352">
    <property type="entry name" value="ACYL-COENZYME A OXIDASE-LIKE PROTEIN"/>
    <property type="match status" value="1"/>
</dbReference>
<dbReference type="SUPFAM" id="SSF56645">
    <property type="entry name" value="Acyl-CoA dehydrogenase NM domain-like"/>
    <property type="match status" value="1"/>
</dbReference>
<dbReference type="GO" id="GO:0005504">
    <property type="term" value="F:fatty acid binding"/>
    <property type="evidence" value="ECO:0007669"/>
    <property type="project" value="TreeGrafter"/>
</dbReference>
<evidence type="ECO:0000256" key="6">
    <source>
        <dbReference type="PIRNR" id="PIRNR000168"/>
    </source>
</evidence>
<dbReference type="GO" id="GO:0071949">
    <property type="term" value="F:FAD binding"/>
    <property type="evidence" value="ECO:0007669"/>
    <property type="project" value="InterPro"/>
</dbReference>